<dbReference type="PROSITE" id="PS51208">
    <property type="entry name" value="AUTOTRANSPORTER"/>
    <property type="match status" value="1"/>
</dbReference>
<evidence type="ECO:0000313" key="9">
    <source>
        <dbReference type="EMBL" id="SER25086.1"/>
    </source>
</evidence>
<reference evidence="9 10" key="1">
    <citation type="submission" date="2016-10" db="EMBL/GenBank/DDBJ databases">
        <authorList>
            <person name="Varghese N."/>
            <person name="Submissions S."/>
        </authorList>
    </citation>
    <scope>NUCLEOTIDE SEQUENCE [LARGE SCALE GENOMIC DNA]</scope>
    <source>
        <strain evidence="9 10">CIP 109853</strain>
    </source>
</reference>
<organism evidence="9 10">
    <name type="scientific">Pseudomonas cuatrocienegasensis</name>
    <dbReference type="NCBI Taxonomy" id="543360"/>
    <lineage>
        <taxon>Bacteria</taxon>
        <taxon>Pseudomonadati</taxon>
        <taxon>Pseudomonadota</taxon>
        <taxon>Gammaproteobacteria</taxon>
        <taxon>Pseudomonadales</taxon>
        <taxon>Pseudomonadaceae</taxon>
        <taxon>Pseudomonas</taxon>
    </lineage>
</organism>
<keyword evidence="6" id="KW-0862">Zinc</keyword>
<feature type="chain" id="PRO_5046131406" evidence="7">
    <location>
        <begin position="23"/>
        <end position="651"/>
    </location>
</feature>
<evidence type="ECO:0000256" key="7">
    <source>
        <dbReference type="SAM" id="SignalP"/>
    </source>
</evidence>
<dbReference type="Gene3D" id="3.40.630.10">
    <property type="entry name" value="Zn peptidases"/>
    <property type="match status" value="1"/>
</dbReference>
<evidence type="ECO:0000256" key="6">
    <source>
        <dbReference type="ARBA" id="ARBA00022833"/>
    </source>
</evidence>
<dbReference type="PANTHER" id="PTHR12147">
    <property type="entry name" value="METALLOPEPTIDASE M28 FAMILY MEMBER"/>
    <property type="match status" value="1"/>
</dbReference>
<dbReference type="InterPro" id="IPR006315">
    <property type="entry name" value="OM_autotransptr_brl_dom"/>
</dbReference>
<dbReference type="EMBL" id="FOFP01000019">
    <property type="protein sequence ID" value="SER25086.1"/>
    <property type="molecule type" value="Genomic_DNA"/>
</dbReference>
<keyword evidence="2" id="KW-0645">Protease</keyword>
<dbReference type="InterPro" id="IPR005546">
    <property type="entry name" value="Autotransporte_beta"/>
</dbReference>
<evidence type="ECO:0000256" key="3">
    <source>
        <dbReference type="ARBA" id="ARBA00022723"/>
    </source>
</evidence>
<dbReference type="PANTHER" id="PTHR12147:SF56">
    <property type="entry name" value="AMINOPEPTIDASE YDR415C-RELATED"/>
    <property type="match status" value="1"/>
</dbReference>
<proteinExistence type="predicted"/>
<evidence type="ECO:0000313" key="10">
    <source>
        <dbReference type="Proteomes" id="UP000198512"/>
    </source>
</evidence>
<dbReference type="Proteomes" id="UP000198512">
    <property type="component" value="Unassembled WGS sequence"/>
</dbReference>
<sequence>MIKPLALTIGLTTGLLSQMSLAYEYGEYAADTLETLINDYPGRYRGTTNFAGAADWMEQRMSPGYSASRQDFSWVAGGTTRSSQNVIVQNTGISGRNLIVGAHFDTFFGRPTLQGLDDNGSGAGVLSEIARNLAGIDFEDGVTFIGFGAEEEGLRGSNAYLASLDAEARSALTGMINIDSLITGDMMYAHAGSDSVGSSELTALRDHILQIASEMGIELNTNPGLNSDYPAGTGCCSDGDSFLGLGIPVLYMESTNWDIGDLDGYEQTTNPAIPGGSTWHNPTLDNETVLVGAFGEERIAQRLRDYSRLLTRLVLEATQTDLRYSALSGAALLGTLEDTLTRQQQSLAQVHDLRWIKLRSASRAVGSIDGAVGIEGQASPQQGFDSEPDQRSHQASAYAMADIQLTPTLNLGASLSFSRSKDSLDHGGKVDGDTWQAGLYGSLQDDSPLWLNADVSAGRTSFDMTRAVFIQGNGGPIILDQKLDGKTDALFWGGRLLGGYDFAHGNLSNGPMVGIDYHRYTLDGYREKSSLRTALRTERTRFDSAELSIGWQVYGALPLNTGKKLLPYASLAWVEELADGFSEDFELTSPADGSVRRIDNGRATDKHFARARLGAQLSLSHNLALYAQASGRLQHTDGDQTAYSAGVQFAF</sequence>
<dbReference type="NCBIfam" id="TIGR01414">
    <property type="entry name" value="autotrans_barl"/>
    <property type="match status" value="1"/>
</dbReference>
<gene>
    <name evidence="9" type="ORF">SAMN05216600_11935</name>
</gene>
<dbReference type="Pfam" id="PF03797">
    <property type="entry name" value="Autotransporter"/>
    <property type="match status" value="1"/>
</dbReference>
<dbReference type="SUPFAM" id="SSF53187">
    <property type="entry name" value="Zn-dependent exopeptidases"/>
    <property type="match status" value="1"/>
</dbReference>
<dbReference type="SUPFAM" id="SSF103515">
    <property type="entry name" value="Autotransporter"/>
    <property type="match status" value="1"/>
</dbReference>
<feature type="domain" description="Autotransporter" evidence="8">
    <location>
        <begin position="365"/>
        <end position="651"/>
    </location>
</feature>
<evidence type="ECO:0000256" key="4">
    <source>
        <dbReference type="ARBA" id="ARBA00022729"/>
    </source>
</evidence>
<evidence type="ECO:0000256" key="1">
    <source>
        <dbReference type="ARBA" id="ARBA00022438"/>
    </source>
</evidence>
<dbReference type="InterPro" id="IPR007484">
    <property type="entry name" value="Peptidase_M28"/>
</dbReference>
<dbReference type="InterPro" id="IPR036709">
    <property type="entry name" value="Autotransporte_beta_dom_sf"/>
</dbReference>
<evidence type="ECO:0000256" key="5">
    <source>
        <dbReference type="ARBA" id="ARBA00022801"/>
    </source>
</evidence>
<dbReference type="Gene3D" id="2.40.128.130">
    <property type="entry name" value="Autotransporter beta-domain"/>
    <property type="match status" value="1"/>
</dbReference>
<protein>
    <submittedName>
        <fullName evidence="9">Outer membrane autotransporter barrel domain-containing protein</fullName>
    </submittedName>
</protein>
<keyword evidence="1" id="KW-0031">Aminopeptidase</keyword>
<evidence type="ECO:0000259" key="8">
    <source>
        <dbReference type="PROSITE" id="PS51208"/>
    </source>
</evidence>
<feature type="signal peptide" evidence="7">
    <location>
        <begin position="1"/>
        <end position="22"/>
    </location>
</feature>
<dbReference type="RefSeq" id="WP_069520283.1">
    <property type="nucleotide sequence ID" value="NZ_FOFP01000019.1"/>
</dbReference>
<comment type="caution">
    <text evidence="9">The sequence shown here is derived from an EMBL/GenBank/DDBJ whole genome shotgun (WGS) entry which is preliminary data.</text>
</comment>
<keyword evidence="5" id="KW-0378">Hydrolase</keyword>
<keyword evidence="3" id="KW-0479">Metal-binding</keyword>
<name>A0ABY1BNG3_9PSED</name>
<dbReference type="InterPro" id="IPR045175">
    <property type="entry name" value="M28_fam"/>
</dbReference>
<accession>A0ABY1BNG3</accession>
<keyword evidence="4 7" id="KW-0732">Signal</keyword>
<evidence type="ECO:0000256" key="2">
    <source>
        <dbReference type="ARBA" id="ARBA00022670"/>
    </source>
</evidence>
<dbReference type="Pfam" id="PF04389">
    <property type="entry name" value="Peptidase_M28"/>
    <property type="match status" value="1"/>
</dbReference>
<keyword evidence="10" id="KW-1185">Reference proteome</keyword>
<dbReference type="SMART" id="SM00869">
    <property type="entry name" value="Autotransporter"/>
    <property type="match status" value="1"/>
</dbReference>